<evidence type="ECO:0000256" key="1">
    <source>
        <dbReference type="SAM" id="Phobius"/>
    </source>
</evidence>
<feature type="transmembrane region" description="Helical" evidence="1">
    <location>
        <begin position="376"/>
        <end position="400"/>
    </location>
</feature>
<reference evidence="3 4" key="1">
    <citation type="submission" date="2024-03" db="EMBL/GenBank/DDBJ databases">
        <title>The Acrasis kona genome and developmental transcriptomes reveal deep origins of eukaryotic multicellular pathways.</title>
        <authorList>
            <person name="Sheikh S."/>
            <person name="Fu C.-J."/>
            <person name="Brown M.W."/>
            <person name="Baldauf S.L."/>
        </authorList>
    </citation>
    <scope>NUCLEOTIDE SEQUENCE [LARGE SCALE GENOMIC DNA]</scope>
    <source>
        <strain evidence="3 4">ATCC MYA-3509</strain>
    </source>
</reference>
<keyword evidence="1" id="KW-1133">Transmembrane helix</keyword>
<evidence type="ECO:0000313" key="4">
    <source>
        <dbReference type="Proteomes" id="UP001431209"/>
    </source>
</evidence>
<feature type="transmembrane region" description="Helical" evidence="1">
    <location>
        <begin position="219"/>
        <end position="242"/>
    </location>
</feature>
<feature type="domain" description="DUF3533" evidence="2">
    <location>
        <begin position="43"/>
        <end position="384"/>
    </location>
</feature>
<organism evidence="3 4">
    <name type="scientific">Acrasis kona</name>
    <dbReference type="NCBI Taxonomy" id="1008807"/>
    <lineage>
        <taxon>Eukaryota</taxon>
        <taxon>Discoba</taxon>
        <taxon>Heterolobosea</taxon>
        <taxon>Tetramitia</taxon>
        <taxon>Eutetramitia</taxon>
        <taxon>Acrasidae</taxon>
        <taxon>Acrasis</taxon>
    </lineage>
</organism>
<evidence type="ECO:0000313" key="3">
    <source>
        <dbReference type="EMBL" id="KAL0484564.1"/>
    </source>
</evidence>
<comment type="caution">
    <text evidence="3">The sequence shown here is derived from an EMBL/GenBank/DDBJ whole genome shotgun (WGS) entry which is preliminary data.</text>
</comment>
<dbReference type="AlphaFoldDB" id="A0AAW2Z5F7"/>
<feature type="transmembrane region" description="Helical" evidence="1">
    <location>
        <begin position="35"/>
        <end position="57"/>
    </location>
</feature>
<dbReference type="EMBL" id="JAOPGA020001054">
    <property type="protein sequence ID" value="KAL0484564.1"/>
    <property type="molecule type" value="Genomic_DNA"/>
</dbReference>
<evidence type="ECO:0000259" key="2">
    <source>
        <dbReference type="Pfam" id="PF12051"/>
    </source>
</evidence>
<proteinExistence type="predicted"/>
<dbReference type="GO" id="GO:0016020">
    <property type="term" value="C:membrane"/>
    <property type="evidence" value="ECO:0007669"/>
    <property type="project" value="TreeGrafter"/>
</dbReference>
<protein>
    <submittedName>
        <fullName evidence="3">Nitrosoguanidine resistance protein</fullName>
    </submittedName>
</protein>
<dbReference type="Pfam" id="PF12051">
    <property type="entry name" value="DUF3533"/>
    <property type="match status" value="1"/>
</dbReference>
<keyword evidence="1" id="KW-0472">Membrane</keyword>
<dbReference type="Proteomes" id="UP001431209">
    <property type="component" value="Unassembled WGS sequence"/>
</dbReference>
<dbReference type="InterPro" id="IPR022703">
    <property type="entry name" value="DUF3533"/>
</dbReference>
<dbReference type="PANTHER" id="PTHR34814">
    <property type="entry name" value="NITROSOGUANIDINE RESISTANCE PROTEIN SNG1"/>
    <property type="match status" value="1"/>
</dbReference>
<sequence length="429" mass="48138">MSDSAPAPSHDHAILTADYPHLFHKDVRKDILRRVVISFIITLLILILMGLIIALQLGATWSPTSFTQNIDIVVVDHDQSIVGSILQNILANVTGLSIRFDYTIDDPYNYILTEGAWGALVIPENFTKNFYAGLDGQKPYSQSLSYIFDQGRHYGGINVINRLLYAYMNASSTVIIDSLAKNYKGGILTTNVDPQILFNPVPITEINIRPITHTGEDGAVSLCMMYLFLLATASASNVSALWNVLLGKVRLYQILLIRTAHNFINAVLICLAICMIMFAFGSEFMSGIVPFWLYLVLVMLTFMQIVELIVVTCGPFFIFLYPLAMVLNYATSQAMMPNELQSSFYLMGKALPMYHGVRGARFLLFGSHKSFIAEDVAVLAAWFIPLFVINCSVFMFPNLFKRYKFFSAIKKSEKSTKNDSHDESHQETH</sequence>
<feature type="transmembrane region" description="Helical" evidence="1">
    <location>
        <begin position="263"/>
        <end position="280"/>
    </location>
</feature>
<dbReference type="PANTHER" id="PTHR34814:SF1">
    <property type="entry name" value="NITROSOGUANIDINE RESISTANCE PROTEIN SNG1"/>
    <property type="match status" value="1"/>
</dbReference>
<keyword evidence="4" id="KW-1185">Reference proteome</keyword>
<dbReference type="Gene3D" id="3.40.1710.10">
    <property type="entry name" value="abc type-2 transporter like domain"/>
    <property type="match status" value="1"/>
</dbReference>
<name>A0AAW2Z5F7_9EUKA</name>
<accession>A0AAW2Z5F7</accession>
<feature type="transmembrane region" description="Helical" evidence="1">
    <location>
        <begin position="292"/>
        <end position="323"/>
    </location>
</feature>
<keyword evidence="1" id="KW-0812">Transmembrane</keyword>
<gene>
    <name evidence="3" type="ORF">AKO1_011609</name>
</gene>
<dbReference type="InterPro" id="IPR053001">
    <property type="entry name" value="MNNG_permease-like"/>
</dbReference>